<dbReference type="OrthoDB" id="7210452at2"/>
<dbReference type="AlphaFoldDB" id="A0A2T5JSC3"/>
<dbReference type="Pfam" id="PF13692">
    <property type="entry name" value="Glyco_trans_1_4"/>
    <property type="match status" value="1"/>
</dbReference>
<comment type="caution">
    <text evidence="1">The sequence shown here is derived from an EMBL/GenBank/DDBJ whole genome shotgun (WGS) entry which is preliminary data.</text>
</comment>
<accession>A0A2T5JSC3</accession>
<dbReference type="RefSeq" id="WP_108222556.1">
    <property type="nucleotide sequence ID" value="NZ_CP090022.1"/>
</dbReference>
<evidence type="ECO:0000313" key="1">
    <source>
        <dbReference type="EMBL" id="PTR11134.1"/>
    </source>
</evidence>
<dbReference type="Gene3D" id="3.40.50.2000">
    <property type="entry name" value="Glycogen Phosphorylase B"/>
    <property type="match status" value="1"/>
</dbReference>
<dbReference type="SUPFAM" id="SSF53756">
    <property type="entry name" value="UDP-Glycosyltransferase/glycogen phosphorylase"/>
    <property type="match status" value="1"/>
</dbReference>
<reference evidence="1 2" key="1">
    <citation type="submission" date="2018-04" db="EMBL/GenBank/DDBJ databases">
        <title>Genomic Encyclopedia of Type Strains, Phase III (KMG-III): the genomes of soil and plant-associated and newly described type strains.</title>
        <authorList>
            <person name="Whitman W."/>
        </authorList>
    </citation>
    <scope>NUCLEOTIDE SEQUENCE [LARGE SCALE GENOMIC DNA]</scope>
    <source>
        <strain evidence="1 2">KA25</strain>
    </source>
</reference>
<sequence length="823" mass="91538">MSHPDSLWRRLAPAHVLAGRPDFRIDPDRKGRATLYSDLRPRIPGFDGILAGLVTLPELSAVIAAGEPDACHLACELICLGDPVDRTVSDFSEQAYRAWYADIARAEIDPFRHYVEHGLKEQRRTLASLRDMRHRGLRKYDPDLPTCLIAVHELSRTGAPVVALDLAREAAATHNVVIAALRGGALLETVLEYVCDLVLTDQPLEVMSHFKDERFAKFDFAILNSVESYAFTPFLVANEIPFAAYIHEYADYTFPVFKSTFTSLFADLLIFSSDHVRQSWAGRLRDVDFDLDRDTMILPQREGAVGRCPPERIREARVRISALIGRDCAQLRLVCGAGHLQWRKGTDIFAMAAQICAARDPETVFLWIGDGLNPEDMEFGVWMTYHLRQIGAGRPEGNIFLLPAGPAYPDVLAASDAMFVSSRLDPLPNVVFDALDAGCRVVLFEGASGFGDAVYRRSGHVETVEYGNPAAAAEALLALPRKTGTAGAAQPAGGLLFARIRRALFDRLAAQRHFVRGASDIDAPLLFPRPEQAAFRILEREKMQRYGRRRVWRDLAEVEETLAASDNWVHRALRLAPYATVADSSDLPPFALHVHAFYTDDLAADVRSHRAFRLARRIVITTDNERKASEIRTRMGAEGLYPEVILVPNRGRDILPFMQLFLPGGPAGKDEIWCHLHQKKSLATSDSGDVWRAFLLRILLGDGAGLSDAVGHLRDPAVGLVAPFDPYHVPWDASRALLPRFAPRLPGPLPDNPLLFPVGNMFWVRAGVVRAMNDLFGPSYPWPNEPIANDGTEFHLVERLWPTMAARCGLGSVFVHKLDQKRV</sequence>
<proteinExistence type="predicted"/>
<name>A0A2T5JSC3_9RHOB</name>
<dbReference type="InterPro" id="IPR007739">
    <property type="entry name" value="RgpF"/>
</dbReference>
<dbReference type="Pfam" id="PF05045">
    <property type="entry name" value="RgpF"/>
    <property type="match status" value="1"/>
</dbReference>
<protein>
    <submittedName>
        <fullName evidence="1">Rhamnan synthesis protein F</fullName>
    </submittedName>
</protein>
<dbReference type="EMBL" id="QAOT01000029">
    <property type="protein sequence ID" value="PTR11134.1"/>
    <property type="molecule type" value="Genomic_DNA"/>
</dbReference>
<dbReference type="CDD" id="cd01635">
    <property type="entry name" value="Glycosyltransferase_GTB-type"/>
    <property type="match status" value="1"/>
</dbReference>
<organism evidence="1 2">
    <name type="scientific">Cereibacter azotoformans</name>
    <dbReference type="NCBI Taxonomy" id="43057"/>
    <lineage>
        <taxon>Bacteria</taxon>
        <taxon>Pseudomonadati</taxon>
        <taxon>Pseudomonadota</taxon>
        <taxon>Alphaproteobacteria</taxon>
        <taxon>Rhodobacterales</taxon>
        <taxon>Paracoccaceae</taxon>
        <taxon>Cereibacter</taxon>
    </lineage>
</organism>
<evidence type="ECO:0000313" key="2">
    <source>
        <dbReference type="Proteomes" id="UP000244060"/>
    </source>
</evidence>
<dbReference type="Proteomes" id="UP000244060">
    <property type="component" value="Unassembled WGS sequence"/>
</dbReference>
<keyword evidence="2" id="KW-1185">Reference proteome</keyword>
<gene>
    <name evidence="1" type="ORF">C8J28_12928</name>
</gene>